<gene>
    <name evidence="2" type="ORF">ILEXP_LOCUS43137</name>
</gene>
<organism evidence="2 3">
    <name type="scientific">Ilex paraguariensis</name>
    <name type="common">yerba mate</name>
    <dbReference type="NCBI Taxonomy" id="185542"/>
    <lineage>
        <taxon>Eukaryota</taxon>
        <taxon>Viridiplantae</taxon>
        <taxon>Streptophyta</taxon>
        <taxon>Embryophyta</taxon>
        <taxon>Tracheophyta</taxon>
        <taxon>Spermatophyta</taxon>
        <taxon>Magnoliopsida</taxon>
        <taxon>eudicotyledons</taxon>
        <taxon>Gunneridae</taxon>
        <taxon>Pentapetalae</taxon>
        <taxon>asterids</taxon>
        <taxon>campanulids</taxon>
        <taxon>Aquifoliales</taxon>
        <taxon>Aquifoliaceae</taxon>
        <taxon>Ilex</taxon>
    </lineage>
</organism>
<evidence type="ECO:0000256" key="1">
    <source>
        <dbReference type="SAM" id="MobiDB-lite"/>
    </source>
</evidence>
<proteinExistence type="predicted"/>
<dbReference type="EMBL" id="CAUOFW020006168">
    <property type="protein sequence ID" value="CAK9173407.1"/>
    <property type="molecule type" value="Genomic_DNA"/>
</dbReference>
<name>A0ABC8TV96_9AQUA</name>
<comment type="caution">
    <text evidence="2">The sequence shown here is derived from an EMBL/GenBank/DDBJ whole genome shotgun (WGS) entry which is preliminary data.</text>
</comment>
<sequence>MHCLKLHRFGGGLAEVEAKDSPTPLDPKQGAVPSKTSADTAVASMTSVPHSDGYPNGVPSHRLSNAIQKVGQRPHQKWKGPDKISKIYGDWIDDIE</sequence>
<reference evidence="2 3" key="1">
    <citation type="submission" date="2024-02" db="EMBL/GenBank/DDBJ databases">
        <authorList>
            <person name="Vignale AGUSTIN F."/>
            <person name="Sosa J E."/>
            <person name="Modenutti C."/>
        </authorList>
    </citation>
    <scope>NUCLEOTIDE SEQUENCE [LARGE SCALE GENOMIC DNA]</scope>
</reference>
<protein>
    <submittedName>
        <fullName evidence="2">Uncharacterized protein</fullName>
    </submittedName>
</protein>
<dbReference type="Proteomes" id="UP001642360">
    <property type="component" value="Unassembled WGS sequence"/>
</dbReference>
<evidence type="ECO:0000313" key="3">
    <source>
        <dbReference type="Proteomes" id="UP001642360"/>
    </source>
</evidence>
<dbReference type="AlphaFoldDB" id="A0ABC8TV96"/>
<accession>A0ABC8TV96</accession>
<evidence type="ECO:0000313" key="2">
    <source>
        <dbReference type="EMBL" id="CAK9173407.1"/>
    </source>
</evidence>
<feature type="region of interest" description="Disordered" evidence="1">
    <location>
        <begin position="13"/>
        <end position="62"/>
    </location>
</feature>
<feature type="compositionally biased region" description="Polar residues" evidence="1">
    <location>
        <begin position="34"/>
        <end position="49"/>
    </location>
</feature>
<keyword evidence="3" id="KW-1185">Reference proteome</keyword>